<keyword evidence="19" id="KW-1185">Reference proteome</keyword>
<evidence type="ECO:0000259" key="17">
    <source>
        <dbReference type="PROSITE" id="PS50026"/>
    </source>
</evidence>
<dbReference type="PROSITE" id="PS50026">
    <property type="entry name" value="EGF_3"/>
    <property type="match status" value="4"/>
</dbReference>
<dbReference type="GO" id="GO:0030154">
    <property type="term" value="P:cell differentiation"/>
    <property type="evidence" value="ECO:0007669"/>
    <property type="project" value="UniProtKB-KW"/>
</dbReference>
<evidence type="ECO:0000256" key="9">
    <source>
        <dbReference type="ARBA" id="ARBA00022976"/>
    </source>
</evidence>
<evidence type="ECO:0000256" key="5">
    <source>
        <dbReference type="ARBA" id="ARBA00022729"/>
    </source>
</evidence>
<dbReference type="Pfam" id="PF00008">
    <property type="entry name" value="EGF"/>
    <property type="match status" value="3"/>
</dbReference>
<dbReference type="GO" id="GO:0045197">
    <property type="term" value="P:establishment or maintenance of epithelial cell apical/basal polarity"/>
    <property type="evidence" value="ECO:0007669"/>
    <property type="project" value="TreeGrafter"/>
</dbReference>
<feature type="disulfide bond" evidence="14">
    <location>
        <begin position="135"/>
        <end position="144"/>
    </location>
</feature>
<feature type="domain" description="EGF-like" evidence="17">
    <location>
        <begin position="207"/>
        <end position="242"/>
    </location>
</feature>
<feature type="chain" id="PRO_5035758664" evidence="16">
    <location>
        <begin position="22"/>
        <end position="285"/>
    </location>
</feature>
<evidence type="ECO:0000313" key="18">
    <source>
        <dbReference type="EMBL" id="KAF8777551.1"/>
    </source>
</evidence>
<evidence type="ECO:0000256" key="10">
    <source>
        <dbReference type="ARBA" id="ARBA00022989"/>
    </source>
</evidence>
<comment type="caution">
    <text evidence="14">Lacks conserved residue(s) required for the propagation of feature annotation.</text>
</comment>
<dbReference type="SUPFAM" id="SSF57196">
    <property type="entry name" value="EGF/Laminin"/>
    <property type="match status" value="3"/>
</dbReference>
<organism evidence="18 19">
    <name type="scientific">Argiope bruennichi</name>
    <name type="common">Wasp spider</name>
    <name type="synonym">Aranea bruennichi</name>
    <dbReference type="NCBI Taxonomy" id="94029"/>
    <lineage>
        <taxon>Eukaryota</taxon>
        <taxon>Metazoa</taxon>
        <taxon>Ecdysozoa</taxon>
        <taxon>Arthropoda</taxon>
        <taxon>Chelicerata</taxon>
        <taxon>Arachnida</taxon>
        <taxon>Araneae</taxon>
        <taxon>Araneomorphae</taxon>
        <taxon>Entelegynae</taxon>
        <taxon>Araneoidea</taxon>
        <taxon>Araneidae</taxon>
        <taxon>Argiope</taxon>
    </lineage>
</organism>
<dbReference type="FunFam" id="2.10.25.10:FF:000255">
    <property type="entry name" value="Sushi, nidogen and EGF-like domains 1"/>
    <property type="match status" value="1"/>
</dbReference>
<evidence type="ECO:0000256" key="8">
    <source>
        <dbReference type="ARBA" id="ARBA00022843"/>
    </source>
</evidence>
<dbReference type="GO" id="GO:0007219">
    <property type="term" value="P:Notch signaling pathway"/>
    <property type="evidence" value="ECO:0007669"/>
    <property type="project" value="UniProtKB-KW"/>
</dbReference>
<feature type="domain" description="EGF-like" evidence="17">
    <location>
        <begin position="37"/>
        <end position="70"/>
    </location>
</feature>
<feature type="signal peptide" evidence="16">
    <location>
        <begin position="1"/>
        <end position="21"/>
    </location>
</feature>
<dbReference type="CDD" id="cd00054">
    <property type="entry name" value="EGF_CA"/>
    <property type="match status" value="4"/>
</dbReference>
<evidence type="ECO:0000256" key="7">
    <source>
        <dbReference type="ARBA" id="ARBA00022782"/>
    </source>
</evidence>
<keyword evidence="9" id="KW-0914">Notch signaling pathway</keyword>
<dbReference type="InterPro" id="IPR013032">
    <property type="entry name" value="EGF-like_CS"/>
</dbReference>
<keyword evidence="4 15" id="KW-0812">Transmembrane</keyword>
<evidence type="ECO:0000313" key="19">
    <source>
        <dbReference type="Proteomes" id="UP000807504"/>
    </source>
</evidence>
<dbReference type="PROSITE" id="PS01186">
    <property type="entry name" value="EGF_2"/>
    <property type="match status" value="2"/>
</dbReference>
<accession>A0A8T0EQA4</accession>
<keyword evidence="5 16" id="KW-0732">Signal</keyword>
<keyword evidence="2" id="KW-0217">Developmental protein</keyword>
<evidence type="ECO:0000256" key="2">
    <source>
        <dbReference type="ARBA" id="ARBA00022473"/>
    </source>
</evidence>
<evidence type="ECO:0000256" key="4">
    <source>
        <dbReference type="ARBA" id="ARBA00022692"/>
    </source>
</evidence>
<protein>
    <submittedName>
        <fullName evidence="18">Protocadherin Fat 1 like protein</fullName>
    </submittedName>
</protein>
<keyword evidence="3 14" id="KW-0245">EGF-like domain</keyword>
<dbReference type="SMART" id="SM00181">
    <property type="entry name" value="EGF"/>
    <property type="match status" value="4"/>
</dbReference>
<reference evidence="18" key="2">
    <citation type="submission" date="2020-06" db="EMBL/GenBank/DDBJ databases">
        <authorList>
            <person name="Sheffer M."/>
        </authorList>
    </citation>
    <scope>NUCLEOTIDE SEQUENCE</scope>
</reference>
<dbReference type="GO" id="GO:0007157">
    <property type="term" value="P:heterophilic cell-cell adhesion via plasma membrane cell adhesion molecules"/>
    <property type="evidence" value="ECO:0007669"/>
    <property type="project" value="TreeGrafter"/>
</dbReference>
<dbReference type="PANTHER" id="PTHR24049:SF22">
    <property type="entry name" value="DROSOPHILA CRUMBS HOMOLOG"/>
    <property type="match status" value="1"/>
</dbReference>
<evidence type="ECO:0000256" key="1">
    <source>
        <dbReference type="ARBA" id="ARBA00004479"/>
    </source>
</evidence>
<gene>
    <name evidence="18" type="ORF">HNY73_014401</name>
</gene>
<evidence type="ECO:0000256" key="14">
    <source>
        <dbReference type="PROSITE-ProRule" id="PRU00076"/>
    </source>
</evidence>
<keyword evidence="7" id="KW-0221">Differentiation</keyword>
<comment type="caution">
    <text evidence="18">The sequence shown here is derived from an EMBL/GenBank/DDBJ whole genome shotgun (WGS) entry which is preliminary data.</text>
</comment>
<keyword evidence="8" id="KW-0832">Ubl conjugation</keyword>
<reference evidence="18" key="1">
    <citation type="journal article" date="2020" name="bioRxiv">
        <title>Chromosome-level reference genome of the European wasp spider Argiope bruennichi: a resource for studies on range expansion and evolutionary adaptation.</title>
        <authorList>
            <person name="Sheffer M.M."/>
            <person name="Hoppe A."/>
            <person name="Krehenwinkel H."/>
            <person name="Uhl G."/>
            <person name="Kuss A.W."/>
            <person name="Jensen L."/>
            <person name="Jensen C."/>
            <person name="Gillespie R.G."/>
            <person name="Hoff K.J."/>
            <person name="Prost S."/>
        </authorList>
    </citation>
    <scope>NUCLEOTIDE SEQUENCE</scope>
</reference>
<comment type="subcellular location">
    <subcellularLocation>
        <location evidence="1">Membrane</location>
        <topology evidence="1">Single-pass type I membrane protein</topology>
    </subcellularLocation>
</comment>
<evidence type="ECO:0000256" key="6">
    <source>
        <dbReference type="ARBA" id="ARBA00022737"/>
    </source>
</evidence>
<dbReference type="Gene3D" id="2.10.25.10">
    <property type="entry name" value="Laminin"/>
    <property type="match status" value="4"/>
</dbReference>
<evidence type="ECO:0000256" key="15">
    <source>
        <dbReference type="SAM" id="Phobius"/>
    </source>
</evidence>
<dbReference type="PRINTS" id="PR00010">
    <property type="entry name" value="EGFBLOOD"/>
</dbReference>
<dbReference type="PANTHER" id="PTHR24049">
    <property type="entry name" value="CRUMBS FAMILY MEMBER"/>
    <property type="match status" value="1"/>
</dbReference>
<dbReference type="InterPro" id="IPR000742">
    <property type="entry name" value="EGF"/>
</dbReference>
<evidence type="ECO:0000256" key="3">
    <source>
        <dbReference type="ARBA" id="ARBA00022536"/>
    </source>
</evidence>
<feature type="disulfide bond" evidence="14">
    <location>
        <begin position="99"/>
        <end position="108"/>
    </location>
</feature>
<dbReference type="PROSITE" id="PS00022">
    <property type="entry name" value="EGF_1"/>
    <property type="match status" value="3"/>
</dbReference>
<evidence type="ECO:0000256" key="16">
    <source>
        <dbReference type="SAM" id="SignalP"/>
    </source>
</evidence>
<dbReference type="AlphaFoldDB" id="A0A8T0EQA4"/>
<dbReference type="GO" id="GO:0005886">
    <property type="term" value="C:plasma membrane"/>
    <property type="evidence" value="ECO:0007669"/>
    <property type="project" value="TreeGrafter"/>
</dbReference>
<evidence type="ECO:0000256" key="13">
    <source>
        <dbReference type="ARBA" id="ARBA00023180"/>
    </source>
</evidence>
<dbReference type="GO" id="GO:0032991">
    <property type="term" value="C:protein-containing complex"/>
    <property type="evidence" value="ECO:0007669"/>
    <property type="project" value="TreeGrafter"/>
</dbReference>
<dbReference type="GO" id="GO:0005509">
    <property type="term" value="F:calcium ion binding"/>
    <property type="evidence" value="ECO:0007669"/>
    <property type="project" value="InterPro"/>
</dbReference>
<feature type="disulfide bond" evidence="14">
    <location>
        <begin position="211"/>
        <end position="221"/>
    </location>
</feature>
<name>A0A8T0EQA4_ARGBR</name>
<keyword evidence="10 15" id="KW-1133">Transmembrane helix</keyword>
<dbReference type="InterPro" id="IPR051022">
    <property type="entry name" value="Notch_Cell-Fate_Det"/>
</dbReference>
<dbReference type="Proteomes" id="UP000807504">
    <property type="component" value="Unassembled WGS sequence"/>
</dbReference>
<dbReference type="Pfam" id="PF12661">
    <property type="entry name" value="hEGF"/>
    <property type="match status" value="1"/>
</dbReference>
<feature type="domain" description="EGF-like" evidence="17">
    <location>
        <begin position="73"/>
        <end position="109"/>
    </location>
</feature>
<proteinExistence type="predicted"/>
<dbReference type="FunFam" id="2.10.25.10:FF:000368">
    <property type="entry name" value="Delta-like 3 (Drosophila), isoform CRA_b"/>
    <property type="match status" value="1"/>
</dbReference>
<dbReference type="InterPro" id="IPR001881">
    <property type="entry name" value="EGF-like_Ca-bd_dom"/>
</dbReference>
<dbReference type="SMART" id="SM00179">
    <property type="entry name" value="EGF_CA"/>
    <property type="match status" value="4"/>
</dbReference>
<keyword evidence="13" id="KW-0325">Glycoprotein</keyword>
<feature type="transmembrane region" description="Helical" evidence="15">
    <location>
        <begin position="254"/>
        <end position="276"/>
    </location>
</feature>
<sequence length="285" mass="32296">MLFVVKEVTIFLFLCTPFLNALSIPSTSDNVNIVKLFSDLCNPNPCQNGGKCLPTRRRYKCICKVPFFGKNCELDPCSENPCYNGGTCIQTGYSFKCKCRSSYTGDICQNDICSLDPCYNGGTCELNGDTYKCKCRFPYSGRNCENEFLKVFNETSDYPEDFNITNNPSNVTVDFSVSTYGIRNFTESYDLTTIQPGICIDDYDCVNGGICDPWKCLHGRCEVTERSYRCNCDSGYTGYNCNEKIKLDPERHSLWFPVMTFLMISICLLLIGVICLSCQNQRFCR</sequence>
<feature type="domain" description="EGF-like" evidence="17">
    <location>
        <begin position="110"/>
        <end position="145"/>
    </location>
</feature>
<keyword evidence="6" id="KW-0677">Repeat</keyword>
<keyword evidence="12 14" id="KW-1015">Disulfide bond</keyword>
<evidence type="ECO:0000256" key="12">
    <source>
        <dbReference type="ARBA" id="ARBA00023157"/>
    </source>
</evidence>
<feature type="disulfide bond" evidence="14">
    <location>
        <begin position="232"/>
        <end position="241"/>
    </location>
</feature>
<evidence type="ECO:0000256" key="11">
    <source>
        <dbReference type="ARBA" id="ARBA00023136"/>
    </source>
</evidence>
<keyword evidence="11 15" id="KW-0472">Membrane</keyword>
<dbReference type="EMBL" id="JABXBU010002072">
    <property type="protein sequence ID" value="KAF8777551.1"/>
    <property type="molecule type" value="Genomic_DNA"/>
</dbReference>